<keyword evidence="2" id="KW-1185">Reference proteome</keyword>
<proteinExistence type="predicted"/>
<name>A0A8H2ZT03_9HELO</name>
<comment type="caution">
    <text evidence="1">The sequence shown here is derived from an EMBL/GenBank/DDBJ whole genome shotgun (WGS) entry which is preliminary data.</text>
</comment>
<organism evidence="1 2">
    <name type="scientific">Sclerotinia trifoliorum</name>
    <dbReference type="NCBI Taxonomy" id="28548"/>
    <lineage>
        <taxon>Eukaryota</taxon>
        <taxon>Fungi</taxon>
        <taxon>Dikarya</taxon>
        <taxon>Ascomycota</taxon>
        <taxon>Pezizomycotina</taxon>
        <taxon>Leotiomycetes</taxon>
        <taxon>Helotiales</taxon>
        <taxon>Sclerotiniaceae</taxon>
        <taxon>Sclerotinia</taxon>
    </lineage>
</organism>
<sequence length="109" mass="12454">MPPYVPSEKAYLLHLCAVHGITGDQIAPNGSWQRLVQDMVAEAPRHLEGGDLFNDEPWPVRQYTWGKIPFNCRRWLKVGRAQMRDAHAIAGENDVDIRMTLGFILNEQQ</sequence>
<dbReference type="OrthoDB" id="3561891at2759"/>
<reference evidence="1" key="1">
    <citation type="submission" date="2020-10" db="EMBL/GenBank/DDBJ databases">
        <authorList>
            <person name="Kusch S."/>
        </authorList>
    </citation>
    <scope>NUCLEOTIDE SEQUENCE</scope>
    <source>
        <strain evidence="1">SwB9</strain>
    </source>
</reference>
<gene>
    <name evidence="1" type="ORF">SCLTRI_LOCUS7253</name>
</gene>
<evidence type="ECO:0000313" key="1">
    <source>
        <dbReference type="EMBL" id="CAD6447461.1"/>
    </source>
</evidence>
<evidence type="ECO:0000313" key="2">
    <source>
        <dbReference type="Proteomes" id="UP000624404"/>
    </source>
</evidence>
<accession>A0A8H2ZT03</accession>
<dbReference type="EMBL" id="CAJHIA010000026">
    <property type="protein sequence ID" value="CAD6447461.1"/>
    <property type="molecule type" value="Genomic_DNA"/>
</dbReference>
<dbReference type="Proteomes" id="UP000624404">
    <property type="component" value="Unassembled WGS sequence"/>
</dbReference>
<dbReference type="AlphaFoldDB" id="A0A8H2ZT03"/>
<protein>
    <submittedName>
        <fullName evidence="1">F7effc1a-0c1b-4116-b82b-9f1fa865868d-CDS</fullName>
    </submittedName>
</protein>